<reference evidence="2" key="1">
    <citation type="submission" date="2011-06" db="EMBL/GenBank/DDBJ databases">
        <authorList>
            <consortium name="US DOE Joint Genome Institute (JGI-PGF)"/>
            <person name="Lucas S."/>
            <person name="Han J."/>
            <person name="Lapidus A."/>
            <person name="Cheng J.-F."/>
            <person name="Goodwin L."/>
            <person name="Pitluck S."/>
            <person name="Peters L."/>
            <person name="Land M.L."/>
            <person name="Hauser L."/>
            <person name="Vogl K."/>
            <person name="Liu Z."/>
            <person name="Overmann J."/>
            <person name="Frigaard N.-U."/>
            <person name="Bryant D.A."/>
            <person name="Woyke T.J."/>
        </authorList>
    </citation>
    <scope>NUCLEOTIDE SEQUENCE [LARGE SCALE GENOMIC DNA]</scope>
    <source>
        <strain evidence="2">970</strain>
    </source>
</reference>
<evidence type="ECO:0000313" key="2">
    <source>
        <dbReference type="Proteomes" id="UP000002964"/>
    </source>
</evidence>
<dbReference type="AlphaFoldDB" id="H8Z0C8"/>
<reference evidence="1 2" key="2">
    <citation type="submission" date="2011-11" db="EMBL/GenBank/DDBJ databases">
        <authorList>
            <consortium name="US DOE Joint Genome Institute"/>
            <person name="Lucas S."/>
            <person name="Han J."/>
            <person name="Lapidus A."/>
            <person name="Cheng J.-F."/>
            <person name="Goodwin L."/>
            <person name="Pitluck S."/>
            <person name="Peters L."/>
            <person name="Ovchinnikova G."/>
            <person name="Zhang X."/>
            <person name="Detter J.C."/>
            <person name="Han C."/>
            <person name="Tapia R."/>
            <person name="Land M."/>
            <person name="Hauser L."/>
            <person name="Kyrpides N."/>
            <person name="Ivanova N."/>
            <person name="Pagani I."/>
            <person name="Vogl K."/>
            <person name="Liu Z."/>
            <person name="Overmann J."/>
            <person name="Frigaard N.-U."/>
            <person name="Bryant D."/>
            <person name="Woyke T."/>
        </authorList>
    </citation>
    <scope>NUCLEOTIDE SEQUENCE [LARGE SCALE GENOMIC DNA]</scope>
    <source>
        <strain evidence="1 2">970</strain>
    </source>
</reference>
<accession>H8Z0C8</accession>
<proteinExistence type="predicted"/>
<name>H8Z0C8_9GAMM</name>
<keyword evidence="2" id="KW-1185">Reference proteome</keyword>
<gene>
    <name evidence="1" type="ORF">Thi970DRAFT_01418</name>
</gene>
<protein>
    <submittedName>
        <fullName evidence="1">Uncharacterized protein</fullName>
    </submittedName>
</protein>
<sequence>MPIFSSPFFLIRSLLPAAILLPLSLGTLMLTGCATEPGARFSGVSEQKVLARIQHYCAGYSVGDYSLGTLLQKNDAFRALTLTLYRGEMSNDEYVDKVFSSYPAADGNVPATGCVIAQFNQCLAGDCEIKKASPNKAVSPAAGKHVAMPVAEGSEMSVSPELQAEL</sequence>
<dbReference type="EMBL" id="JH603169">
    <property type="protein sequence ID" value="EIC21229.1"/>
    <property type="molecule type" value="Genomic_DNA"/>
</dbReference>
<dbReference type="HOGENOM" id="CLU_1601949_0_0_6"/>
<organism evidence="1 2">
    <name type="scientific">Thiorhodovibrio frisius</name>
    <dbReference type="NCBI Taxonomy" id="631362"/>
    <lineage>
        <taxon>Bacteria</taxon>
        <taxon>Pseudomonadati</taxon>
        <taxon>Pseudomonadota</taxon>
        <taxon>Gammaproteobacteria</taxon>
        <taxon>Chromatiales</taxon>
        <taxon>Chromatiaceae</taxon>
        <taxon>Thiorhodovibrio</taxon>
    </lineage>
</organism>
<evidence type="ECO:0000313" key="1">
    <source>
        <dbReference type="EMBL" id="EIC21229.1"/>
    </source>
</evidence>
<dbReference type="Proteomes" id="UP000002964">
    <property type="component" value="Unassembled WGS sequence"/>
</dbReference>